<dbReference type="InterPro" id="IPR010005">
    <property type="entry name" value="Formate_DH_maturation_HycH"/>
</dbReference>
<dbReference type="AlphaFoldDB" id="D0WGQ5"/>
<organism evidence="1 2">
    <name type="scientific">Slackia exigua (strain ATCC 700122 / DSM 15923 / CIP 105133 / JCM 11022 / KCTC 5966 / S-7)</name>
    <dbReference type="NCBI Taxonomy" id="649764"/>
    <lineage>
        <taxon>Bacteria</taxon>
        <taxon>Bacillati</taxon>
        <taxon>Actinomycetota</taxon>
        <taxon>Coriobacteriia</taxon>
        <taxon>Eggerthellales</taxon>
        <taxon>Eggerthellaceae</taxon>
        <taxon>Slackia</taxon>
    </lineage>
</organism>
<accession>D0WGQ5</accession>
<dbReference type="RefSeq" id="WP_006362267.1">
    <property type="nucleotide sequence ID" value="NZ_GG700630.1"/>
</dbReference>
<protein>
    <submittedName>
        <fullName evidence="1">Formate hydrogenlyase maturation protein HycH</fullName>
    </submittedName>
</protein>
<dbReference type="STRING" id="649764.HMPREF0762_01009"/>
<name>D0WGQ5_SLAES</name>
<evidence type="ECO:0000313" key="2">
    <source>
        <dbReference type="Proteomes" id="UP000006001"/>
    </source>
</evidence>
<dbReference type="HOGENOM" id="CLU_121340_0_0_11"/>
<sequence>MSLARNNGTDLAPEHAQARTVRVHRLVRKFVDSAQSVPDDAKDVLYYTLSVGHHTGVIDCFECVLSMPVEVFERICATLPEGEARYKLEGVMRHSEIELGKAQVDIVIDALEPLASAADEEVARYVGLFLEQLRIVREEPSVYVMVREVVS</sequence>
<proteinExistence type="predicted"/>
<dbReference type="OrthoDB" id="3173483at2"/>
<dbReference type="Pfam" id="PF07450">
    <property type="entry name" value="HycH"/>
    <property type="match status" value="1"/>
</dbReference>
<dbReference type="GeneID" id="85007560"/>
<dbReference type="GO" id="GO:0016829">
    <property type="term" value="F:lyase activity"/>
    <property type="evidence" value="ECO:0007669"/>
    <property type="project" value="UniProtKB-KW"/>
</dbReference>
<keyword evidence="2" id="KW-1185">Reference proteome</keyword>
<dbReference type="EMBL" id="ACUX02000006">
    <property type="protein sequence ID" value="EEZ61668.1"/>
    <property type="molecule type" value="Genomic_DNA"/>
</dbReference>
<reference evidence="1" key="1">
    <citation type="submission" date="2009-10" db="EMBL/GenBank/DDBJ databases">
        <authorList>
            <person name="Weinstock G."/>
            <person name="Sodergren E."/>
            <person name="Clifton S."/>
            <person name="Fulton L."/>
            <person name="Fulton B."/>
            <person name="Courtney L."/>
            <person name="Fronick C."/>
            <person name="Harrison M."/>
            <person name="Strong C."/>
            <person name="Farmer C."/>
            <person name="Delahaunty K."/>
            <person name="Markovic C."/>
            <person name="Hall O."/>
            <person name="Minx P."/>
            <person name="Tomlinson C."/>
            <person name="Mitreva M."/>
            <person name="Nelson J."/>
            <person name="Hou S."/>
            <person name="Wollam A."/>
            <person name="Pepin K.H."/>
            <person name="Johnson M."/>
            <person name="Bhonagiri V."/>
            <person name="Nash W.E."/>
            <person name="Warren W."/>
            <person name="Chinwalla A."/>
            <person name="Mardis E.R."/>
            <person name="Wilson R.K."/>
        </authorList>
    </citation>
    <scope>NUCLEOTIDE SEQUENCE [LARGE SCALE GENOMIC DNA]</scope>
    <source>
        <strain evidence="1">ATCC 700122</strain>
    </source>
</reference>
<dbReference type="Proteomes" id="UP000006001">
    <property type="component" value="Unassembled WGS sequence"/>
</dbReference>
<gene>
    <name evidence="1" type="ORF">HMPREF0762_01009</name>
</gene>
<dbReference type="eggNOG" id="ENOG50327XJ">
    <property type="taxonomic scope" value="Bacteria"/>
</dbReference>
<comment type="caution">
    <text evidence="1">The sequence shown here is derived from an EMBL/GenBank/DDBJ whole genome shotgun (WGS) entry which is preliminary data.</text>
</comment>
<evidence type="ECO:0000313" key="1">
    <source>
        <dbReference type="EMBL" id="EEZ61668.1"/>
    </source>
</evidence>